<organism evidence="2 3">
    <name type="scientific">Penicillium roqueforti (strain FM164)</name>
    <dbReference type="NCBI Taxonomy" id="1365484"/>
    <lineage>
        <taxon>Eukaryota</taxon>
        <taxon>Fungi</taxon>
        <taxon>Dikarya</taxon>
        <taxon>Ascomycota</taxon>
        <taxon>Pezizomycotina</taxon>
        <taxon>Eurotiomycetes</taxon>
        <taxon>Eurotiomycetidae</taxon>
        <taxon>Eurotiales</taxon>
        <taxon>Aspergillaceae</taxon>
        <taxon>Penicillium</taxon>
    </lineage>
</organism>
<dbReference type="GO" id="GO:0005524">
    <property type="term" value="F:ATP binding"/>
    <property type="evidence" value="ECO:0007669"/>
    <property type="project" value="UniProtKB-UniRule"/>
</dbReference>
<dbReference type="Gene3D" id="1.10.510.10">
    <property type="entry name" value="Transferase(Phosphotransferase) domain 1"/>
    <property type="match status" value="1"/>
</dbReference>
<keyword evidence="3" id="KW-1185">Reference proteome</keyword>
<dbReference type="GO" id="GO:0016301">
    <property type="term" value="F:kinase activity"/>
    <property type="evidence" value="ECO:0007669"/>
    <property type="project" value="UniProtKB-KW"/>
</dbReference>
<evidence type="ECO:0000256" key="1">
    <source>
        <dbReference type="PROSITE-ProRule" id="PRU10141"/>
    </source>
</evidence>
<reference evidence="2" key="1">
    <citation type="journal article" date="2014" name="Nat. Commun.">
        <title>Multiple recent horizontal transfers of a large genomic region in cheese making fungi.</title>
        <authorList>
            <person name="Cheeseman K."/>
            <person name="Ropars J."/>
            <person name="Renault P."/>
            <person name="Dupont J."/>
            <person name="Gouzy J."/>
            <person name="Branca A."/>
            <person name="Abraham A.L."/>
            <person name="Ceppi M."/>
            <person name="Conseiller E."/>
            <person name="Debuchy R."/>
            <person name="Malagnac F."/>
            <person name="Goarin A."/>
            <person name="Silar P."/>
            <person name="Lacoste S."/>
            <person name="Sallet E."/>
            <person name="Bensimon A."/>
            <person name="Giraud T."/>
            <person name="Brygoo Y."/>
        </authorList>
    </citation>
    <scope>NUCLEOTIDE SEQUENCE [LARGE SCALE GENOMIC DNA]</scope>
    <source>
        <strain evidence="2">FM164</strain>
    </source>
</reference>
<gene>
    <name evidence="2" type="ORF">PROQFM164_S03g001394</name>
</gene>
<dbReference type="OrthoDB" id="5979581at2759"/>
<keyword evidence="2" id="KW-0418">Kinase</keyword>
<proteinExistence type="predicted"/>
<dbReference type="InterPro" id="IPR017441">
    <property type="entry name" value="Protein_kinase_ATP_BS"/>
</dbReference>
<dbReference type="Gene3D" id="3.30.200.20">
    <property type="entry name" value="Phosphorylase Kinase, domain 1"/>
    <property type="match status" value="1"/>
</dbReference>
<sequence length="66" mass="7722">MRKLGYGQYSTVWLARDSKYVALKILRADCYGGSYDIFEREILSKLSNISRKSNHEGRYYVLPLLD</sequence>
<keyword evidence="1" id="KW-0547">Nucleotide-binding</keyword>
<dbReference type="PROSITE" id="PS00107">
    <property type="entry name" value="PROTEIN_KINASE_ATP"/>
    <property type="match status" value="1"/>
</dbReference>
<dbReference type="AlphaFoldDB" id="W6QKB5"/>
<evidence type="ECO:0000313" key="2">
    <source>
        <dbReference type="EMBL" id="CDM34669.1"/>
    </source>
</evidence>
<accession>W6QKB5</accession>
<dbReference type="SUPFAM" id="SSF56112">
    <property type="entry name" value="Protein kinase-like (PK-like)"/>
    <property type="match status" value="1"/>
</dbReference>
<evidence type="ECO:0000313" key="3">
    <source>
        <dbReference type="Proteomes" id="UP000030686"/>
    </source>
</evidence>
<dbReference type="InterPro" id="IPR011009">
    <property type="entry name" value="Kinase-like_dom_sf"/>
</dbReference>
<dbReference type="Proteomes" id="UP000030686">
    <property type="component" value="Unassembled WGS sequence"/>
</dbReference>
<protein>
    <submittedName>
        <fullName evidence="2">Protein kinase, ATP binding site</fullName>
    </submittedName>
</protein>
<keyword evidence="2" id="KW-0808">Transferase</keyword>
<keyword evidence="1" id="KW-0067">ATP-binding</keyword>
<dbReference type="EMBL" id="HG792017">
    <property type="protein sequence ID" value="CDM34669.1"/>
    <property type="molecule type" value="Genomic_DNA"/>
</dbReference>
<dbReference type="STRING" id="1365484.W6QKB5"/>
<feature type="binding site" evidence="1">
    <location>
        <position position="24"/>
    </location>
    <ligand>
        <name>ATP</name>
        <dbReference type="ChEBI" id="CHEBI:30616"/>
    </ligand>
</feature>
<name>W6QKB5_PENRF</name>